<dbReference type="Proteomes" id="UP000717515">
    <property type="component" value="Unassembled WGS sequence"/>
</dbReference>
<dbReference type="Gene3D" id="3.50.50.60">
    <property type="entry name" value="FAD/NAD(P)-binding domain"/>
    <property type="match status" value="2"/>
</dbReference>
<evidence type="ECO:0000313" key="8">
    <source>
        <dbReference type="EMBL" id="KAG9319131.1"/>
    </source>
</evidence>
<protein>
    <recommendedName>
        <fullName evidence="7">FAD-binding domain-containing protein</fullName>
    </recommendedName>
</protein>
<feature type="compositionally biased region" description="Low complexity" evidence="5">
    <location>
        <begin position="9"/>
        <end position="37"/>
    </location>
</feature>
<evidence type="ECO:0000313" key="9">
    <source>
        <dbReference type="Proteomes" id="UP000717515"/>
    </source>
</evidence>
<dbReference type="EMBL" id="JAIFTL010000600">
    <property type="protein sequence ID" value="KAG9319131.1"/>
    <property type="molecule type" value="Genomic_DNA"/>
</dbReference>
<dbReference type="PANTHER" id="PTHR47356:SF2">
    <property type="entry name" value="FAD-BINDING DOMAIN-CONTAINING PROTEIN-RELATED"/>
    <property type="match status" value="1"/>
</dbReference>
<sequence>MPFSKARTKSSSSISRPSVSSSSQSQDSSSISSASGSNVDSILYPNFKPLPKAHAPMASVDPNLAMPFDMSILTITHKRNHNSVKAVIVGAGIAGLAIAIMMDMAGMEYDILERTTGVEPNLGVAVALGPPVLRLLEQMGLLEQVEKSSRIVTGLSIMNPESRRLGRVEGVEPSRYGYPMRFMTRGALHRILLEKVSKAHVHLGKYVVETLQNPNGVSCKCSDGSTYYGDIIIGADGAQSKTRERMYMQLKEHGRLPEADMEPSLYDHLAIGGVTDPLDKRHFPSAHDPERDFQVIYTKESPYTFWYLPVEDNRMAWGISNNQEPKIKHHAYSNTVSYNSTDLNTPAFLQATTGFSGSDKPLPPPPRSKTATPPLKRRHSQVKIHDDWFAPIQMNVETRFKDLLSSRCSVGTGDVRDFVRQTPRRNMVMVDVEERLYKTWYHGRIVLVGDACHQHLVIGGQSAIQGLLDGVCIVNLLYDMEHNSPNEIARVFKTYHAKRSGQAKTSIEETSQMDKIFHGSGFVAGMMRKFMFNTVWSFNMKNDKFNNNRPQLSFLPFVEDRGTSKAVKQKVSRRMSNAVAFYEKNYSATFAHNTTPYPTFYLQRTSTTENSLTTHRSETHLPISQKDMGVFGAWPFLAENGISGFAVDTTQLDGDVYVDMLALYLCRFERDTRSRASLGTSSLDNLVIGAIQQTYHLRDPTMHKPQNMADISDPPPVAKKPRIEPQAASQPLYDPATRQARRSTEKATTAAGPTRRLEGSTMFDHYLSGCHFKQIASASAPRVITSRKR</sequence>
<accession>A0A9P8CUS4</accession>
<evidence type="ECO:0000256" key="6">
    <source>
        <dbReference type="SAM" id="Phobius"/>
    </source>
</evidence>
<dbReference type="PANTHER" id="PTHR47356">
    <property type="entry name" value="FAD-DEPENDENT MONOOXYGENASE ASQG-RELATED"/>
    <property type="match status" value="1"/>
</dbReference>
<comment type="caution">
    <text evidence="8">The sequence shown here is derived from an EMBL/GenBank/DDBJ whole genome shotgun (WGS) entry which is preliminary data.</text>
</comment>
<dbReference type="InterPro" id="IPR050562">
    <property type="entry name" value="FAD_mOase_fung"/>
</dbReference>
<keyword evidence="6" id="KW-1133">Transmembrane helix</keyword>
<dbReference type="SUPFAM" id="SSF51905">
    <property type="entry name" value="FAD/NAD(P)-binding domain"/>
    <property type="match status" value="1"/>
</dbReference>
<name>A0A9P8CUS4_MORAP</name>
<dbReference type="GO" id="GO:0004497">
    <property type="term" value="F:monooxygenase activity"/>
    <property type="evidence" value="ECO:0007669"/>
    <property type="project" value="InterPro"/>
</dbReference>
<evidence type="ECO:0000256" key="5">
    <source>
        <dbReference type="SAM" id="MobiDB-lite"/>
    </source>
</evidence>
<evidence type="ECO:0000256" key="3">
    <source>
        <dbReference type="ARBA" id="ARBA00022827"/>
    </source>
</evidence>
<feature type="region of interest" description="Disordered" evidence="5">
    <location>
        <begin position="353"/>
        <end position="378"/>
    </location>
</feature>
<dbReference type="AlphaFoldDB" id="A0A9P8CUS4"/>
<proteinExistence type="inferred from homology"/>
<evidence type="ECO:0000256" key="2">
    <source>
        <dbReference type="ARBA" id="ARBA00022630"/>
    </source>
</evidence>
<evidence type="ECO:0000256" key="1">
    <source>
        <dbReference type="ARBA" id="ARBA00007992"/>
    </source>
</evidence>
<feature type="region of interest" description="Disordered" evidence="5">
    <location>
        <begin position="1"/>
        <end position="37"/>
    </location>
</feature>
<dbReference type="PRINTS" id="PR00420">
    <property type="entry name" value="RNGMNOXGNASE"/>
</dbReference>
<dbReference type="InterPro" id="IPR036188">
    <property type="entry name" value="FAD/NAD-bd_sf"/>
</dbReference>
<evidence type="ECO:0000256" key="4">
    <source>
        <dbReference type="ARBA" id="ARBA00023002"/>
    </source>
</evidence>
<feature type="region of interest" description="Disordered" evidence="5">
    <location>
        <begin position="706"/>
        <end position="756"/>
    </location>
</feature>
<organism evidence="8 9">
    <name type="scientific">Mortierella alpina</name>
    <name type="common">Oleaginous fungus</name>
    <name type="synonym">Mortierella renispora</name>
    <dbReference type="NCBI Taxonomy" id="64518"/>
    <lineage>
        <taxon>Eukaryota</taxon>
        <taxon>Fungi</taxon>
        <taxon>Fungi incertae sedis</taxon>
        <taxon>Mucoromycota</taxon>
        <taxon>Mortierellomycotina</taxon>
        <taxon>Mortierellomycetes</taxon>
        <taxon>Mortierellales</taxon>
        <taxon>Mortierellaceae</taxon>
        <taxon>Mortierella</taxon>
    </lineage>
</organism>
<reference evidence="8" key="1">
    <citation type="submission" date="2021-07" db="EMBL/GenBank/DDBJ databases">
        <title>Draft genome of Mortierella alpina, strain LL118, isolated from an aspen leaf litter sample.</title>
        <authorList>
            <person name="Yang S."/>
            <person name="Vinatzer B.A."/>
        </authorList>
    </citation>
    <scope>NUCLEOTIDE SEQUENCE</scope>
    <source>
        <strain evidence="8">LL118</strain>
    </source>
</reference>
<evidence type="ECO:0000259" key="7">
    <source>
        <dbReference type="Pfam" id="PF01494"/>
    </source>
</evidence>
<keyword evidence="3" id="KW-0274">FAD</keyword>
<dbReference type="GO" id="GO:0071949">
    <property type="term" value="F:FAD binding"/>
    <property type="evidence" value="ECO:0007669"/>
    <property type="project" value="InterPro"/>
</dbReference>
<keyword evidence="2" id="KW-0285">Flavoprotein</keyword>
<feature type="domain" description="FAD-binding" evidence="7">
    <location>
        <begin position="84"/>
        <end position="506"/>
    </location>
</feature>
<feature type="transmembrane region" description="Helical" evidence="6">
    <location>
        <begin position="86"/>
        <end position="107"/>
    </location>
</feature>
<comment type="similarity">
    <text evidence="1">Belongs to the paxM FAD-dependent monooxygenase family.</text>
</comment>
<keyword evidence="4" id="KW-0560">Oxidoreductase</keyword>
<dbReference type="Pfam" id="PF01494">
    <property type="entry name" value="FAD_binding_3"/>
    <property type="match status" value="1"/>
</dbReference>
<dbReference type="InterPro" id="IPR002938">
    <property type="entry name" value="FAD-bd"/>
</dbReference>
<gene>
    <name evidence="8" type="ORF">KVV02_008605</name>
</gene>
<keyword evidence="6" id="KW-0812">Transmembrane</keyword>
<keyword evidence="6" id="KW-0472">Membrane</keyword>